<dbReference type="GO" id="GO:0007165">
    <property type="term" value="P:signal transduction"/>
    <property type="evidence" value="ECO:0007669"/>
    <property type="project" value="InterPro"/>
</dbReference>
<dbReference type="InterPro" id="IPR052155">
    <property type="entry name" value="Biofilm_reg_signaling"/>
</dbReference>
<sequence length="675" mass="76200">MFHSIKFQILAMCMTFMLILALGMGSVSVMTIDRLTGEHEAENLNRVAENQRAVINTQLIHAEDVTKFVANEVKLQVAAAPGLPDKEMREFLSRSAKQAFQNAVGNMDVVCSYYVYYADELNGSEENLWRVRPAEGEDFEDRPLGLVSSYAADDAAHTSWYKLPVEKGHGMWIPPYYYDVQGRYLLSYVTPVYKDKKIVAVIGVDLDFRQLLSRIEHVPSYNSGQAFLTDLSGRVHYTLENPDGIESTRGGQLISSIGKFFVPNTHSKELMRYNWSGKEYDMAVVSLRNELALMVAAPVHETYVEAVYKIIQLCEIFLLLVVISAVFCFVVSTRMTKKLTRLTEVSHEVAAGNFDVAVPEGGNDEIGDLCRAFAHTTSQLKKNKEEMEKRTYHDALTGLYNRFGVDREIKAWWSEIKTAVMLTLDIDDFKFINDLYGHAIGDEVLQKLSRILLSYFGDVGIVGRNGGDEFIVILKDVSMVEAEKRIADFCSLPKSFTVGERGKTFSVSVGVSIYPDLADDLTALFRQSDEALYGVKLKGKNGYVIYDAELEQQVMRTRLGFNLHNVSCNLPAAILIYKIDPQNTLLYASGELLRLTGDESLDALQQRTDGSALALVDEKERNIFHKESESENTKIFRYHLRNVQRGAVEVEICHRLELHPLYGTICYAVMLEREK</sequence>
<keyword evidence="1" id="KW-0472">Membrane</keyword>
<evidence type="ECO:0000256" key="1">
    <source>
        <dbReference type="SAM" id="Phobius"/>
    </source>
</evidence>
<dbReference type="InterPro" id="IPR003660">
    <property type="entry name" value="HAMP_dom"/>
</dbReference>
<comment type="caution">
    <text evidence="4">The sequence shown here is derived from an EMBL/GenBank/DDBJ whole genome shotgun (WGS) entry which is preliminary data.</text>
</comment>
<dbReference type="CDD" id="cd01949">
    <property type="entry name" value="GGDEF"/>
    <property type="match status" value="1"/>
</dbReference>
<dbReference type="NCBIfam" id="TIGR00254">
    <property type="entry name" value="GGDEF"/>
    <property type="match status" value="1"/>
</dbReference>
<organism evidence="4 5">
    <name type="scientific">Selenomonas ruminantium</name>
    <dbReference type="NCBI Taxonomy" id="971"/>
    <lineage>
        <taxon>Bacteria</taxon>
        <taxon>Bacillati</taxon>
        <taxon>Bacillota</taxon>
        <taxon>Negativicutes</taxon>
        <taxon>Selenomonadales</taxon>
        <taxon>Selenomonadaceae</taxon>
        <taxon>Selenomonas</taxon>
    </lineage>
</organism>
<dbReference type="PROSITE" id="PS50887">
    <property type="entry name" value="GGDEF"/>
    <property type="match status" value="1"/>
</dbReference>
<gene>
    <name evidence="4" type="ORF">E7201_07630</name>
</gene>
<keyword evidence="1" id="KW-1133">Transmembrane helix</keyword>
<evidence type="ECO:0000313" key="5">
    <source>
        <dbReference type="Proteomes" id="UP000761380"/>
    </source>
</evidence>
<evidence type="ECO:0000259" key="3">
    <source>
        <dbReference type="PROSITE" id="PS50887"/>
    </source>
</evidence>
<feature type="domain" description="HAMP" evidence="2">
    <location>
        <begin position="333"/>
        <end position="385"/>
    </location>
</feature>
<dbReference type="GO" id="GO:0016020">
    <property type="term" value="C:membrane"/>
    <property type="evidence" value="ECO:0007669"/>
    <property type="project" value="InterPro"/>
</dbReference>
<protein>
    <submittedName>
        <fullName evidence="4">Diguanylate cyclase</fullName>
    </submittedName>
</protein>
<keyword evidence="1" id="KW-0812">Transmembrane</keyword>
<dbReference type="SMART" id="SM00304">
    <property type="entry name" value="HAMP"/>
    <property type="match status" value="1"/>
</dbReference>
<dbReference type="InterPro" id="IPR043128">
    <property type="entry name" value="Rev_trsase/Diguanyl_cyclase"/>
</dbReference>
<dbReference type="PANTHER" id="PTHR44757:SF2">
    <property type="entry name" value="BIOFILM ARCHITECTURE MAINTENANCE PROTEIN MBAA"/>
    <property type="match status" value="1"/>
</dbReference>
<dbReference type="Gene3D" id="3.30.450.20">
    <property type="entry name" value="PAS domain"/>
    <property type="match status" value="1"/>
</dbReference>
<dbReference type="SMART" id="SM00267">
    <property type="entry name" value="GGDEF"/>
    <property type="match status" value="1"/>
</dbReference>
<dbReference type="Proteomes" id="UP000761380">
    <property type="component" value="Unassembled WGS sequence"/>
</dbReference>
<reference evidence="4" key="1">
    <citation type="submission" date="2019-04" db="EMBL/GenBank/DDBJ databases">
        <title>Evolution of Biomass-Degrading Anaerobic Consortia Revealed by Metagenomics.</title>
        <authorList>
            <person name="Peng X."/>
        </authorList>
    </citation>
    <scope>NUCLEOTIDE SEQUENCE</scope>
    <source>
        <strain evidence="4">SIG240</strain>
    </source>
</reference>
<dbReference type="SUPFAM" id="SSF55073">
    <property type="entry name" value="Nucleotide cyclase"/>
    <property type="match status" value="1"/>
</dbReference>
<dbReference type="Gene3D" id="3.30.70.270">
    <property type="match status" value="1"/>
</dbReference>
<dbReference type="PROSITE" id="PS50885">
    <property type="entry name" value="HAMP"/>
    <property type="match status" value="1"/>
</dbReference>
<dbReference type="InterPro" id="IPR000160">
    <property type="entry name" value="GGDEF_dom"/>
</dbReference>
<feature type="transmembrane region" description="Helical" evidence="1">
    <location>
        <begin position="310"/>
        <end position="331"/>
    </location>
</feature>
<feature type="domain" description="GGDEF" evidence="3">
    <location>
        <begin position="417"/>
        <end position="548"/>
    </location>
</feature>
<dbReference type="CDD" id="cd06225">
    <property type="entry name" value="HAMP"/>
    <property type="match status" value="1"/>
</dbReference>
<dbReference type="PANTHER" id="PTHR44757">
    <property type="entry name" value="DIGUANYLATE CYCLASE DGCP"/>
    <property type="match status" value="1"/>
</dbReference>
<dbReference type="CDD" id="cd12913">
    <property type="entry name" value="PDC1_MCP_like"/>
    <property type="match status" value="1"/>
</dbReference>
<dbReference type="Pfam" id="PF22673">
    <property type="entry name" value="MCP-like_PDC_1"/>
    <property type="match status" value="1"/>
</dbReference>
<proteinExistence type="predicted"/>
<evidence type="ECO:0000259" key="2">
    <source>
        <dbReference type="PROSITE" id="PS50885"/>
    </source>
</evidence>
<name>A0A927WT86_SELRU</name>
<dbReference type="EMBL" id="SVBY01000050">
    <property type="protein sequence ID" value="MBE6093019.1"/>
    <property type="molecule type" value="Genomic_DNA"/>
</dbReference>
<dbReference type="Gene3D" id="6.10.340.10">
    <property type="match status" value="1"/>
</dbReference>
<accession>A0A927WT86</accession>
<evidence type="ECO:0000313" key="4">
    <source>
        <dbReference type="EMBL" id="MBE6093019.1"/>
    </source>
</evidence>
<dbReference type="Pfam" id="PF00990">
    <property type="entry name" value="GGDEF"/>
    <property type="match status" value="1"/>
</dbReference>
<dbReference type="AlphaFoldDB" id="A0A927WT86"/>
<dbReference type="InterPro" id="IPR029787">
    <property type="entry name" value="Nucleotide_cyclase"/>
</dbReference>
<dbReference type="SUPFAM" id="SSF158472">
    <property type="entry name" value="HAMP domain-like"/>
    <property type="match status" value="1"/>
</dbReference>
<dbReference type="Pfam" id="PF00672">
    <property type="entry name" value="HAMP"/>
    <property type="match status" value="1"/>
</dbReference>